<feature type="compositionally biased region" description="Polar residues" evidence="1">
    <location>
        <begin position="1536"/>
        <end position="1554"/>
    </location>
</feature>
<feature type="region of interest" description="Disordered" evidence="1">
    <location>
        <begin position="638"/>
        <end position="668"/>
    </location>
</feature>
<sequence>MEDEDFVADSDEDEQEMLEALAMAEERLARQRLEAGNHQQEESQVEPKDQNMEQSTAILVTPEQSQAVREHDTAQVEVAEDREPDGELEVDEEQGLEGEEETDKEQDDEEETEGVLEVGTLVEVESRTWPGINKQGGAGRITRVHREKSKDGEAEDIFYDVRYVVVGGFERHIEREYVHSSDFVNRHSSRVPIDREYYHDDYINKPHERKQREAKKKREQMMAHPEQAKSKVPQHTGRKRKRPQRSTRAERVPDKLDEDLLSSDDEMEGKREVLRIGEDMFVLTERNGNSREASSRPPNDREISVRKISSPVVEQPTVSTVKQRRRHRILDSSDEESSDGDEAGDKRNRNPDQPDHLKRTNAQSNEFLAAGGSEQGNRENSVDQHRRRQRKKRKTNRLRFVGGYEHNAEDADGRFIQPEGNPDDLPEDVARETGIRLASTRHGLMKQLQEVFAQQQENIANFHEEQKMVDQKMEDLSGMPMSDLQDLYRKVFDLDKVFLTKTLVNAGEDVMDSISKKLDRHGKPPDGFEQLDTKIGEWKDELKDCSRWVHAVKEAVGDAFARRNAQIPVVQVAQAEYSSDSSYSADDFDAGDIEIETAAVASASDNIDFSFDYEVESASNSRNQNRQLDYVSIARERRPNVSKAGKPNNRKKTVRSTTMEDYFSQRGPSNRFRSNFRLTGRQKKILPSDPRFDWVRIARKKQQRVGSAIRDRSTGPSSLDFSNRHGSVHAVHEVRSANVSSREDRNSVQAQRMHLRNERFRGPPKKQRPRGSLLAQSAPQTVRSSSQPVYPAGISFDDVTPERRQRPVEVVNTTIRPSNSNQHAVNWEAIFEVVVDGPSTTSDEDAITAISRQEKEGLLAFGHPICGPLTPPYLFSDEEYEFEDPDRFRDIVTRQTLRLRQLVNNLRLQESTFVDSLSRGGLGAVDEEGYASTPEWIVLVSLEEAYHRAIASFAAQLLQALEGVSPSALSSCLEIVLVEVAALIRQLPDCDSLFNGCKAYFFFFEVASRDATTTPFLTAVSRTYWYCLDLLVALRPMADLLVGSHGTTKQKVEDVFRRALPVNRFILAVVLYLFDLYIYLPSSHRAEDQVVNGSPGGASPALSLWMLVRSCCSSSAGVDQTDHASLSAKEKHFWALLQAVYRQRYFDELARCFVRTESCGGYLRDFEPNATDSSKTEDCDEIFESQLLALEATWGLLAVLTRIYADPDDDKHEEAVCDAKWAVVKDLLQPDKPNFLPFNSFPHQPTNLQSDYRQCANFYKQHVLKRVTAFSKQWYPSKEVVELILRQLWGNDVPRHPDDIAELPQLLKQFATRCKDLGNSRLRLAAFAEEHNGDGDTTTALCKIIWVQLLKLEKRVHRSRFRRVVLNAIPDTPDSQQVIGNVPSTAAAALKTSGTNWNWGPKQHNPANVQPAQRPEALQQRSSTSSGVGKERMSTAVLLVFAIVGVCMECGDDQHFPVERSDKDVRYMEREVDFYCKEILRWTSGKPACEVLAAQSLFTLGALLLEKNSTEFPTVFRGLNERLESSVKHLQANPLVSPTAKQSAGPQARPTKTSNVDDRRQRLQNAAMSPLYQMRDLTRKMLETPSSDLIIGPAFGSAVEKSLEHIFGAGMEACLITATQKIITVHDLKVAMNIFQLVLPRTPDEPKQSFASTLSVFDNGLDNLLAEADWESLLSGRDPRPAPAWTVKECRPKAVQLITSNLKGAIQQLVLNYPSTDVPTFAEIYAIDLLGMMISTCTVQFFWSYVTSLTVKHRNLAPRLLGAALKYNPEKEWLRNVFLRESGSDQELSTAWLLGTLDVAALNSTPIVFKLEDVPFGVITQERTSHQSRVRDSDYWVMLTDGIIYHLLRNDSVGFGAMDPLVLQLLREVASTCKFHSSVRANEAAFHDADTLYDLHLDVFQSFCKSAGNSWNLYSDPQSSNRHEMNQFHSKMVKSPSAIFVSFLEAYKINFRRACSEIDHWNHSWHRYGELFLRQAGVNAAGGRSYHEVDDTIKSFDERLTGLTTMFRFMYQCMDALLFYCGEMAIGEKNLFFDAMELLFRQVNSAEYPLAIKRLEDQRRLVQRDGVRSVNDELRKGFCSASMRFVDSVQLFFARQKYPSLLHWFAQTCEIYQTFKTGWDRSHLRTLLVNILDPDGPLGIHSYYPDVETSKDPTLDIDVKAVRREAFYLSCGFFNCRCTRSFEHSRANPTPTSCKRLQKLRKFVLDDFMRKTFSFVLKEDITSLLETMVPVCQFMRAVLNHANLNMSRPRATEFSAKDGLDSLAHFDFQLNELHSCLEWIVECLIKLVPGEEVVNSTICCVLLTELCGVMCEAITFNDNRPMLELIDLIELVLSYLQTVYVALSKRTTAKIGTLFATSVEVPVSAKLRAYRFSPSAFRDIVVDKRFTPISGQQMDSYGIPLARAATDLLTATGRVAQHCKTSNDERLRGFTTISP</sequence>
<feature type="compositionally biased region" description="Polar residues" evidence="1">
    <location>
        <begin position="774"/>
        <end position="788"/>
    </location>
</feature>
<comment type="caution">
    <text evidence="2">The sequence shown here is derived from an EMBL/GenBank/DDBJ whole genome shotgun (WGS) entry which is preliminary data.</text>
</comment>
<feature type="compositionally biased region" description="Basic residues" evidence="1">
    <location>
        <begin position="207"/>
        <end position="218"/>
    </location>
</feature>
<dbReference type="Proteomes" id="UP000028582">
    <property type="component" value="Unassembled WGS sequence"/>
</dbReference>
<gene>
    <name evidence="2" type="ORF">F444_12007</name>
</gene>
<feature type="compositionally biased region" description="Acidic residues" evidence="1">
    <location>
        <begin position="78"/>
        <end position="114"/>
    </location>
</feature>
<name>A0A080ZYH4_PHYNI</name>
<protein>
    <submittedName>
        <fullName evidence="2">Uncharacterized protein</fullName>
    </submittedName>
</protein>
<feature type="compositionally biased region" description="Basic residues" evidence="1">
    <location>
        <begin position="236"/>
        <end position="245"/>
    </location>
</feature>
<proteinExistence type="predicted"/>
<dbReference type="OrthoDB" id="49627at2759"/>
<feature type="compositionally biased region" description="Basic and acidic residues" evidence="1">
    <location>
        <begin position="26"/>
        <end position="51"/>
    </location>
</feature>
<feature type="compositionally biased region" description="Polar residues" evidence="1">
    <location>
        <begin position="52"/>
        <end position="67"/>
    </location>
</feature>
<feature type="compositionally biased region" description="Basic and acidic residues" evidence="1">
    <location>
        <begin position="343"/>
        <end position="358"/>
    </location>
</feature>
<organism evidence="2 3">
    <name type="scientific">Phytophthora nicotianae P1976</name>
    <dbReference type="NCBI Taxonomy" id="1317066"/>
    <lineage>
        <taxon>Eukaryota</taxon>
        <taxon>Sar</taxon>
        <taxon>Stramenopiles</taxon>
        <taxon>Oomycota</taxon>
        <taxon>Peronosporomycetes</taxon>
        <taxon>Peronosporales</taxon>
        <taxon>Peronosporaceae</taxon>
        <taxon>Phytophthora</taxon>
    </lineage>
</organism>
<feature type="region of interest" description="Disordered" evidence="1">
    <location>
        <begin position="1393"/>
        <end position="1429"/>
    </location>
</feature>
<feature type="region of interest" description="Disordered" evidence="1">
    <location>
        <begin position="26"/>
        <end position="152"/>
    </location>
</feature>
<feature type="region of interest" description="Disordered" evidence="1">
    <location>
        <begin position="705"/>
        <end position="797"/>
    </location>
</feature>
<feature type="compositionally biased region" description="Acidic residues" evidence="1">
    <location>
        <begin position="332"/>
        <end position="342"/>
    </location>
</feature>
<feature type="compositionally biased region" description="Polar residues" evidence="1">
    <location>
        <begin position="714"/>
        <end position="725"/>
    </location>
</feature>
<feature type="compositionally biased region" description="Basic residues" evidence="1">
    <location>
        <begin position="385"/>
        <end position="397"/>
    </location>
</feature>
<accession>A0A080ZYH4</accession>
<feature type="region of interest" description="Disordered" evidence="1">
    <location>
        <begin position="198"/>
        <end position="265"/>
    </location>
</feature>
<reference evidence="2 3" key="1">
    <citation type="submission" date="2013-11" db="EMBL/GenBank/DDBJ databases">
        <title>The Genome Sequence of Phytophthora parasitica P1976.</title>
        <authorList>
            <consortium name="The Broad Institute Genomics Platform"/>
            <person name="Russ C."/>
            <person name="Tyler B."/>
            <person name="Panabieres F."/>
            <person name="Shan W."/>
            <person name="Tripathy S."/>
            <person name="Grunwald N."/>
            <person name="Machado M."/>
            <person name="Johnson C.S."/>
            <person name="Walker B."/>
            <person name="Young S."/>
            <person name="Zeng Q."/>
            <person name="Gargeya S."/>
            <person name="Fitzgerald M."/>
            <person name="Haas B."/>
            <person name="Abouelleil A."/>
            <person name="Allen A.W."/>
            <person name="Alvarado L."/>
            <person name="Arachchi H.M."/>
            <person name="Berlin A.M."/>
            <person name="Chapman S.B."/>
            <person name="Gainer-Dewar J."/>
            <person name="Goldberg J."/>
            <person name="Griggs A."/>
            <person name="Gujja S."/>
            <person name="Hansen M."/>
            <person name="Howarth C."/>
            <person name="Imamovic A."/>
            <person name="Ireland A."/>
            <person name="Larimer J."/>
            <person name="McCowan C."/>
            <person name="Murphy C."/>
            <person name="Pearson M."/>
            <person name="Poon T.W."/>
            <person name="Priest M."/>
            <person name="Roberts A."/>
            <person name="Saif S."/>
            <person name="Shea T."/>
            <person name="Sisk P."/>
            <person name="Sykes S."/>
            <person name="Wortman J."/>
            <person name="Nusbaum C."/>
            <person name="Birren B."/>
        </authorList>
    </citation>
    <scope>NUCLEOTIDE SEQUENCE [LARGE SCALE GENOMIC DNA]</scope>
    <source>
        <strain evidence="2 3">P1976</strain>
    </source>
</reference>
<feature type="compositionally biased region" description="Acidic residues" evidence="1">
    <location>
        <begin position="256"/>
        <end position="265"/>
    </location>
</feature>
<feature type="compositionally biased region" description="Basic and acidic residues" evidence="1">
    <location>
        <begin position="730"/>
        <end position="746"/>
    </location>
</feature>
<evidence type="ECO:0000313" key="2">
    <source>
        <dbReference type="EMBL" id="ETO71685.1"/>
    </source>
</evidence>
<feature type="region of interest" description="Disordered" evidence="1">
    <location>
        <begin position="1536"/>
        <end position="1558"/>
    </location>
</feature>
<dbReference type="EMBL" id="ANJA01002153">
    <property type="protein sequence ID" value="ETO71685.1"/>
    <property type="molecule type" value="Genomic_DNA"/>
</dbReference>
<evidence type="ECO:0000256" key="1">
    <source>
        <dbReference type="SAM" id="MobiDB-lite"/>
    </source>
</evidence>
<feature type="region of interest" description="Disordered" evidence="1">
    <location>
        <begin position="285"/>
        <end position="398"/>
    </location>
</feature>
<evidence type="ECO:0000313" key="3">
    <source>
        <dbReference type="Proteomes" id="UP000028582"/>
    </source>
</evidence>